<name>A0A2X0VME2_9GAMM</name>
<evidence type="ECO:0000259" key="1">
    <source>
        <dbReference type="Pfam" id="PF13173"/>
    </source>
</evidence>
<dbReference type="RefSeq" id="WP_220087021.1">
    <property type="nucleotide sequence ID" value="NZ_UAPV01000001.1"/>
</dbReference>
<dbReference type="AlphaFoldDB" id="A0A2X0VME2"/>
<dbReference type="EMBL" id="UAPV01000001">
    <property type="protein sequence ID" value="SPT70668.1"/>
    <property type="molecule type" value="Genomic_DNA"/>
</dbReference>
<evidence type="ECO:0000313" key="3">
    <source>
        <dbReference type="Proteomes" id="UP000250086"/>
    </source>
</evidence>
<dbReference type="SUPFAM" id="SSF52540">
    <property type="entry name" value="P-loop containing nucleoside triphosphate hydrolases"/>
    <property type="match status" value="1"/>
</dbReference>
<dbReference type="PANTHER" id="PTHR33295:SF7">
    <property type="entry name" value="ATPASE"/>
    <property type="match status" value="1"/>
</dbReference>
<reference evidence="2 3" key="1">
    <citation type="submission" date="2018-06" db="EMBL/GenBank/DDBJ databases">
        <authorList>
            <consortium name="Pathogen Informatics"/>
            <person name="Doyle S."/>
        </authorList>
    </citation>
    <scope>NUCLEOTIDE SEQUENCE [LARGE SCALE GENOMIC DNA]</scope>
    <source>
        <strain evidence="2 3">NCTC13093</strain>
    </source>
</reference>
<dbReference type="Proteomes" id="UP000250086">
    <property type="component" value="Unassembled WGS sequence"/>
</dbReference>
<accession>A0A2X0VME2</accession>
<dbReference type="InterPro" id="IPR041682">
    <property type="entry name" value="AAA_14"/>
</dbReference>
<proteinExistence type="predicted"/>
<feature type="domain" description="AAA" evidence="1">
    <location>
        <begin position="18"/>
        <end position="152"/>
    </location>
</feature>
<protein>
    <submittedName>
        <fullName evidence="2">Archaeal ATPase</fullName>
    </submittedName>
</protein>
<dbReference type="InterPro" id="IPR027417">
    <property type="entry name" value="P-loop_NTPase"/>
</dbReference>
<dbReference type="Pfam" id="PF13173">
    <property type="entry name" value="AAA_14"/>
    <property type="match status" value="1"/>
</dbReference>
<organism evidence="2 3">
    <name type="scientific">Anaerobiospirillum thomasii</name>
    <dbReference type="NCBI Taxonomy" id="179995"/>
    <lineage>
        <taxon>Bacteria</taxon>
        <taxon>Pseudomonadati</taxon>
        <taxon>Pseudomonadota</taxon>
        <taxon>Gammaproteobacteria</taxon>
        <taxon>Aeromonadales</taxon>
        <taxon>Succinivibrionaceae</taxon>
        <taxon>Anaerobiospirillum</taxon>
    </lineage>
</organism>
<keyword evidence="3" id="KW-1185">Reference proteome</keyword>
<evidence type="ECO:0000313" key="2">
    <source>
        <dbReference type="EMBL" id="SPT70668.1"/>
    </source>
</evidence>
<sequence length="210" mass="24324">MERLILKKLLNWKSSPYRKPLILKGVRQVGKTWILKEFGKRYYDNTAYFNFDENEEYKQFFDTTKDVDRILQNLMLASGQKITPEKTLIIFDEVQDCPKVINSMKYFCENASQYHIACAGSLLGISLAKPSSFPVGKVSIMQIDPMTFTEFLLANGDENLANYLETVKTIERIPDAFFNPLYEKLKMYYVTGGMPESVKMWTEARDVDAM</sequence>
<dbReference type="PANTHER" id="PTHR33295">
    <property type="entry name" value="ATPASE"/>
    <property type="match status" value="1"/>
</dbReference>
<gene>
    <name evidence="2" type="ORF">NCTC13093_02086</name>
</gene>